<dbReference type="InParanoid" id="A0A165EWX1"/>
<feature type="region of interest" description="Disordered" evidence="1">
    <location>
        <begin position="39"/>
        <end position="69"/>
    </location>
</feature>
<accession>A0A165EWX1</accession>
<protein>
    <submittedName>
        <fullName evidence="2">Uncharacterized protein</fullName>
    </submittedName>
</protein>
<reference evidence="2 3" key="1">
    <citation type="journal article" date="2016" name="Mol. Biol. Evol.">
        <title>Comparative Genomics of Early-Diverging Mushroom-Forming Fungi Provides Insights into the Origins of Lignocellulose Decay Capabilities.</title>
        <authorList>
            <person name="Nagy L.G."/>
            <person name="Riley R."/>
            <person name="Tritt A."/>
            <person name="Adam C."/>
            <person name="Daum C."/>
            <person name="Floudas D."/>
            <person name="Sun H."/>
            <person name="Yadav J.S."/>
            <person name="Pangilinan J."/>
            <person name="Larsson K.H."/>
            <person name="Matsuura K."/>
            <person name="Barry K."/>
            <person name="Labutti K."/>
            <person name="Kuo R."/>
            <person name="Ohm R.A."/>
            <person name="Bhattacharya S.S."/>
            <person name="Shirouzu T."/>
            <person name="Yoshinaga Y."/>
            <person name="Martin F.M."/>
            <person name="Grigoriev I.V."/>
            <person name="Hibbett D.S."/>
        </authorList>
    </citation>
    <scope>NUCLEOTIDE SEQUENCE [LARGE SCALE GENOMIC DNA]</scope>
    <source>
        <strain evidence="2 3">HHB12029</strain>
    </source>
</reference>
<dbReference type="AlphaFoldDB" id="A0A165EWX1"/>
<evidence type="ECO:0000256" key="1">
    <source>
        <dbReference type="SAM" id="MobiDB-lite"/>
    </source>
</evidence>
<evidence type="ECO:0000313" key="2">
    <source>
        <dbReference type="EMBL" id="KZV87880.1"/>
    </source>
</evidence>
<dbReference type="Proteomes" id="UP000077266">
    <property type="component" value="Unassembled WGS sequence"/>
</dbReference>
<keyword evidence="3" id="KW-1185">Reference proteome</keyword>
<feature type="region of interest" description="Disordered" evidence="1">
    <location>
        <begin position="175"/>
        <end position="226"/>
    </location>
</feature>
<gene>
    <name evidence="2" type="ORF">EXIGLDRAFT_751964</name>
</gene>
<sequence>MELAQLRATNTTLLTENQKLKIDFAAQTDEMARLRQIAAHRADPATRDPRRSETKSTEAEANSRSQDKVDELRVALDRAQSTNTALQTELDKRTRHDDSVAKLIADNLQLKKALAANQELSKKYVSEASAARQERDAMEQRVQEMESRVRSHVATKVILSEKLKLTEKRCAGLEKQVKGRSADTAGVHSPPDGMTASPSKRKAPSDDTLSPRRQRQRTNTTLESPEKVVDLTQDVIDLTLDDGDFYHTHNEPWAVENNQHFIAWLRHSVLEDAFTLAAATEQLRRTKWAKVNAGGVVTGYMVPRSSAYFRYGTFTHLVVKNLFKTKL</sequence>
<feature type="compositionally biased region" description="Basic and acidic residues" evidence="1">
    <location>
        <begin position="40"/>
        <end position="58"/>
    </location>
</feature>
<organism evidence="2 3">
    <name type="scientific">Exidia glandulosa HHB12029</name>
    <dbReference type="NCBI Taxonomy" id="1314781"/>
    <lineage>
        <taxon>Eukaryota</taxon>
        <taxon>Fungi</taxon>
        <taxon>Dikarya</taxon>
        <taxon>Basidiomycota</taxon>
        <taxon>Agaricomycotina</taxon>
        <taxon>Agaricomycetes</taxon>
        <taxon>Auriculariales</taxon>
        <taxon>Exidiaceae</taxon>
        <taxon>Exidia</taxon>
    </lineage>
</organism>
<dbReference type="EMBL" id="KV426112">
    <property type="protein sequence ID" value="KZV87880.1"/>
    <property type="molecule type" value="Genomic_DNA"/>
</dbReference>
<proteinExistence type="predicted"/>
<evidence type="ECO:0000313" key="3">
    <source>
        <dbReference type="Proteomes" id="UP000077266"/>
    </source>
</evidence>
<name>A0A165EWX1_EXIGL</name>